<evidence type="ECO:0008006" key="3">
    <source>
        <dbReference type="Google" id="ProtNLM"/>
    </source>
</evidence>
<dbReference type="EMBL" id="MDLC01000003">
    <property type="protein sequence ID" value="ODS24962.1"/>
    <property type="molecule type" value="Genomic_DNA"/>
</dbReference>
<reference evidence="1 2" key="1">
    <citation type="journal article" date="2016" name="Appl. Environ. Microbiol.">
        <title>Lack of Overt Genome Reduction in the Bryostatin-Producing Bryozoan Symbiont "Candidatus Endobugula sertula".</title>
        <authorList>
            <person name="Miller I.J."/>
            <person name="Vanee N."/>
            <person name="Fong S.S."/>
            <person name="Lim-Fong G.E."/>
            <person name="Kwan J.C."/>
        </authorList>
    </citation>
    <scope>NUCLEOTIDE SEQUENCE [LARGE SCALE GENOMIC DNA]</scope>
    <source>
        <strain evidence="1">AB1-4</strain>
    </source>
</reference>
<accession>A0A1D2QTP6</accession>
<proteinExistence type="predicted"/>
<name>A0A1D2QTP6_9GAMM</name>
<sequence>MPEAHQHHQTWTPQRLMSWGKRIGCSTEKMVSTLLEQKKHPEQAYRACLGLLNLAKEYSPVRLEAACLRALHIKAPQLRNIKSILKSNMDQLPLPPHPEQATMDVHHNVRGSDYYH</sequence>
<dbReference type="Proteomes" id="UP000242502">
    <property type="component" value="Unassembled WGS sequence"/>
</dbReference>
<dbReference type="AlphaFoldDB" id="A0A1D2QTP6"/>
<organism evidence="1 2">
    <name type="scientific">Candidatus Endobugula sertula</name>
    <name type="common">Bugula neritina bacterial symbiont</name>
    <dbReference type="NCBI Taxonomy" id="62101"/>
    <lineage>
        <taxon>Bacteria</taxon>
        <taxon>Pseudomonadati</taxon>
        <taxon>Pseudomonadota</taxon>
        <taxon>Gammaproteobacteria</taxon>
        <taxon>Cellvibrionales</taxon>
        <taxon>Cellvibrionaceae</taxon>
        <taxon>Candidatus Endobugula</taxon>
    </lineage>
</organism>
<comment type="caution">
    <text evidence="1">The sequence shown here is derived from an EMBL/GenBank/DDBJ whole genome shotgun (WGS) entry which is preliminary data.</text>
</comment>
<evidence type="ECO:0000313" key="1">
    <source>
        <dbReference type="EMBL" id="ODS24962.1"/>
    </source>
</evidence>
<evidence type="ECO:0000313" key="2">
    <source>
        <dbReference type="Proteomes" id="UP000242502"/>
    </source>
</evidence>
<gene>
    <name evidence="1" type="ORF">AB835_01500</name>
</gene>
<protein>
    <recommendedName>
        <fullName evidence="3">Transposase</fullName>
    </recommendedName>
</protein>